<dbReference type="Proteomes" id="UP000623687">
    <property type="component" value="Unassembled WGS sequence"/>
</dbReference>
<evidence type="ECO:0000313" key="1">
    <source>
        <dbReference type="EMBL" id="KAF7419696.1"/>
    </source>
</evidence>
<reference evidence="1" key="1">
    <citation type="submission" date="2019-07" db="EMBL/GenBank/DDBJ databases">
        <authorList>
            <person name="Palmer J.M."/>
        </authorList>
    </citation>
    <scope>NUCLEOTIDE SEQUENCE</scope>
    <source>
        <strain evidence="1">PC9</strain>
    </source>
</reference>
<accession>A0A8H6ZMA0</accession>
<comment type="caution">
    <text evidence="1">The sequence shown here is derived from an EMBL/GenBank/DDBJ whole genome shotgun (WGS) entry which is preliminary data.</text>
</comment>
<dbReference type="VEuPathDB" id="FungiDB:PC9H_002288"/>
<protein>
    <submittedName>
        <fullName evidence="1">Uncharacterized protein</fullName>
    </submittedName>
</protein>
<name>A0A8H6ZMA0_PLEOS</name>
<dbReference type="GeneID" id="59372129"/>
<dbReference type="AlphaFoldDB" id="A0A8H6ZMA0"/>
<proteinExistence type="predicted"/>
<keyword evidence="2" id="KW-1185">Reference proteome</keyword>
<gene>
    <name evidence="1" type="ORF">PC9H_002288</name>
</gene>
<dbReference type="RefSeq" id="XP_036626550.1">
    <property type="nucleotide sequence ID" value="XM_036771929.1"/>
</dbReference>
<dbReference type="EMBL" id="JACETU010000010">
    <property type="protein sequence ID" value="KAF7419696.1"/>
    <property type="molecule type" value="Genomic_DNA"/>
</dbReference>
<sequence>MGHAMVAVGPFPADNIIDIVSNIAGSPIKSLSVQCYEDDIIEICSILHATLAVNDNDNNDTLSSSSNEQST</sequence>
<evidence type="ECO:0000313" key="2">
    <source>
        <dbReference type="Proteomes" id="UP000623687"/>
    </source>
</evidence>
<organism evidence="1 2">
    <name type="scientific">Pleurotus ostreatus</name>
    <name type="common">Oyster mushroom</name>
    <name type="synonym">White-rot fungus</name>
    <dbReference type="NCBI Taxonomy" id="5322"/>
    <lineage>
        <taxon>Eukaryota</taxon>
        <taxon>Fungi</taxon>
        <taxon>Dikarya</taxon>
        <taxon>Basidiomycota</taxon>
        <taxon>Agaricomycotina</taxon>
        <taxon>Agaricomycetes</taxon>
        <taxon>Agaricomycetidae</taxon>
        <taxon>Agaricales</taxon>
        <taxon>Pleurotineae</taxon>
        <taxon>Pleurotaceae</taxon>
        <taxon>Pleurotus</taxon>
    </lineage>
</organism>